<evidence type="ECO:0000313" key="1">
    <source>
        <dbReference type="EMBL" id="MBK9717393.1"/>
    </source>
</evidence>
<evidence type="ECO:0000313" key="2">
    <source>
        <dbReference type="Proteomes" id="UP000808349"/>
    </source>
</evidence>
<dbReference type="EMBL" id="JADKFW010000004">
    <property type="protein sequence ID" value="MBK9717393.1"/>
    <property type="molecule type" value="Genomic_DNA"/>
</dbReference>
<reference evidence="1 2" key="1">
    <citation type="submission" date="2020-10" db="EMBL/GenBank/DDBJ databases">
        <title>Connecting structure to function with the recovery of over 1000 high-quality activated sludge metagenome-assembled genomes encoding full-length rRNA genes using long-read sequencing.</title>
        <authorList>
            <person name="Singleton C.M."/>
            <person name="Petriglieri F."/>
            <person name="Kristensen J.M."/>
            <person name="Kirkegaard R.H."/>
            <person name="Michaelsen T.Y."/>
            <person name="Andersen M.H."/>
            <person name="Karst S.M."/>
            <person name="Dueholm M.S."/>
            <person name="Nielsen P.H."/>
            <person name="Albertsen M."/>
        </authorList>
    </citation>
    <scope>NUCLEOTIDE SEQUENCE [LARGE SCALE GENOMIC DNA]</scope>
    <source>
        <strain evidence="1">Ribe_18-Q3-R11-54_BAT3C.373</strain>
    </source>
</reference>
<protein>
    <submittedName>
        <fullName evidence="1">Uncharacterized protein</fullName>
    </submittedName>
</protein>
<comment type="caution">
    <text evidence="1">The sequence shown here is derived from an EMBL/GenBank/DDBJ whole genome shotgun (WGS) entry which is preliminary data.</text>
</comment>
<name>A0A9D7S7W0_9BACT</name>
<dbReference type="AlphaFoldDB" id="A0A9D7S7W0"/>
<accession>A0A9D7S7W0</accession>
<gene>
    <name evidence="1" type="ORF">IPO85_07755</name>
</gene>
<sequence>MSAVRYCFHFIIMVLCLACTRSPKEYAVNAINQKHEEFGGPRLNMEDSISSVNHLANNLMLRDSIEFFKKHIEPMSFVDFDILAKNEDYRFPLLLNNRSLIFNEEDWNYSFSSSLEAKIGYSNSELINTGKYVISIYDKNNTIVGKTKVNGLGSEESDDRFIPFENGKGFIQLANRLDLSCSVKIFKQNNNKNFDYFEIFKLVSDKVNIIDIKISKDSKYMSLLKELNNNYFSISKLTIDGKLLFEKKYARIGILSNSLNISNDGSYISFSYYQVINGKLEKKYCVLDKNGDKIINIKVNEVGNYTSNYINIDGHKYLIVDGITVYIFDLINKTLVKEITSTLESPEVSSYRLFIKKKELYVLFISYVYLEHHKVQDKKVLQKFSIETGELLSTLNIPVHYPISLFYESEKFYLMNRDSNHLIYKLKP</sequence>
<organism evidence="1 2">
    <name type="scientific">Candidatus Defluviibacterium haderslevense</name>
    <dbReference type="NCBI Taxonomy" id="2981993"/>
    <lineage>
        <taxon>Bacteria</taxon>
        <taxon>Pseudomonadati</taxon>
        <taxon>Bacteroidota</taxon>
        <taxon>Saprospiria</taxon>
        <taxon>Saprospirales</taxon>
        <taxon>Saprospiraceae</taxon>
        <taxon>Candidatus Defluviibacterium</taxon>
    </lineage>
</organism>
<dbReference type="Proteomes" id="UP000808349">
    <property type="component" value="Unassembled WGS sequence"/>
</dbReference>
<proteinExistence type="predicted"/>